<evidence type="ECO:0000313" key="3">
    <source>
        <dbReference type="Proteomes" id="UP000199701"/>
    </source>
</evidence>
<keyword evidence="1" id="KW-0472">Membrane</keyword>
<sequence length="318" mass="35843">MSSYYYQNKNFIFNDEQIFLKKVNNMPNNKRMYLSASSTVEASIVLPLFIYAIMTVTYLIQIVGLQVKVQQALYNESRKMAKYMYAYEMVNGQNTSEKQKNDLIKADKDSDKEEGYRTILDNGIGVGIAQTLFISELGTDYIKKSHIVGGVAGFNMMNSKIMSNNNMINIIVSYTVRNPFDIFGIGIMTFTQSVSTNAWLGETDNADKPVEPSNTDETIVYITPNGSVYHTNRNCSYLILSIHEIPANELGNQRNESGGKYYACERCGSKSAVGKFYITDYGDRYHTTVNCSALMRNVMAVRLSTVLDRKQCSKCKGD</sequence>
<dbReference type="AlphaFoldDB" id="A0A1I0RCX9"/>
<dbReference type="Proteomes" id="UP000199701">
    <property type="component" value="Unassembled WGS sequence"/>
</dbReference>
<gene>
    <name evidence="2" type="ORF">SAMN05421659_11417</name>
</gene>
<organism evidence="2 3">
    <name type="scientific">[Clostridium] fimetarium</name>
    <dbReference type="NCBI Taxonomy" id="99656"/>
    <lineage>
        <taxon>Bacteria</taxon>
        <taxon>Bacillati</taxon>
        <taxon>Bacillota</taxon>
        <taxon>Clostridia</taxon>
        <taxon>Lachnospirales</taxon>
        <taxon>Lachnospiraceae</taxon>
    </lineage>
</organism>
<keyword evidence="1" id="KW-0812">Transmembrane</keyword>
<feature type="transmembrane region" description="Helical" evidence="1">
    <location>
        <begin position="40"/>
        <end position="60"/>
    </location>
</feature>
<reference evidence="2 3" key="1">
    <citation type="submission" date="2016-10" db="EMBL/GenBank/DDBJ databases">
        <authorList>
            <person name="de Groot N.N."/>
        </authorList>
    </citation>
    <scope>NUCLEOTIDE SEQUENCE [LARGE SCALE GENOMIC DNA]</scope>
    <source>
        <strain evidence="2 3">DSM 9179</strain>
    </source>
</reference>
<accession>A0A1I0RCX9</accession>
<dbReference type="RefSeq" id="WP_092455843.1">
    <property type="nucleotide sequence ID" value="NZ_FOJI01000014.1"/>
</dbReference>
<keyword evidence="3" id="KW-1185">Reference proteome</keyword>
<keyword evidence="1" id="KW-1133">Transmembrane helix</keyword>
<dbReference type="STRING" id="99656.SAMN05421659_11417"/>
<proteinExistence type="predicted"/>
<dbReference type="OrthoDB" id="1766790at2"/>
<name>A0A1I0RCX9_9FIRM</name>
<dbReference type="EMBL" id="FOJI01000014">
    <property type="protein sequence ID" value="SEW38649.1"/>
    <property type="molecule type" value="Genomic_DNA"/>
</dbReference>
<protein>
    <recommendedName>
        <fullName evidence="4">TadE-like protein</fullName>
    </recommendedName>
</protein>
<evidence type="ECO:0008006" key="4">
    <source>
        <dbReference type="Google" id="ProtNLM"/>
    </source>
</evidence>
<evidence type="ECO:0000313" key="2">
    <source>
        <dbReference type="EMBL" id="SEW38649.1"/>
    </source>
</evidence>
<evidence type="ECO:0000256" key="1">
    <source>
        <dbReference type="SAM" id="Phobius"/>
    </source>
</evidence>